<dbReference type="PANTHER" id="PTHR13156:SF0">
    <property type="entry name" value="NADH DEHYDROGENASE [UBIQUINONE] IRON-SULFUR PROTEIN 6, MITOCHONDRIAL"/>
    <property type="match status" value="1"/>
</dbReference>
<feature type="compositionally biased region" description="Polar residues" evidence="1">
    <location>
        <begin position="56"/>
        <end position="65"/>
    </location>
</feature>
<evidence type="ECO:0000313" key="4">
    <source>
        <dbReference type="Proteomes" id="UP001163105"/>
    </source>
</evidence>
<sequence length="234" mass="25680">MSSPRKSFVARDTREFLGAAGTTLIRLATRSVGCHTLPTAILTPSSGERKHPLQTKRPQVNTNQPRRPDGSSKKMAASQLRTIGAFARTLRVSPRAFSTSARHLEAASVPAAARTETAVEEAREIGQAPNRVEVWSRSQKPRSTAMTGPRFEQTEFDLQPQPLSAMEMVHKQPVQWTHSRVVSCDGGGGPAGHPRIFINTDKPEIAVCNYCGSPFANEHHRKHLEALPETSYPL</sequence>
<evidence type="ECO:0000259" key="2">
    <source>
        <dbReference type="Pfam" id="PF10276"/>
    </source>
</evidence>
<dbReference type="GO" id="GO:0006120">
    <property type="term" value="P:mitochondrial electron transport, NADH to ubiquinone"/>
    <property type="evidence" value="ECO:0007669"/>
    <property type="project" value="TreeGrafter"/>
</dbReference>
<dbReference type="PANTHER" id="PTHR13156">
    <property type="entry name" value="NADH-UBIQUINONE OXIDOREDUCTASE 13 KD-A SUBUNIT"/>
    <property type="match status" value="1"/>
</dbReference>
<dbReference type="Proteomes" id="UP001163105">
    <property type="component" value="Unassembled WGS sequence"/>
</dbReference>
<feature type="region of interest" description="Disordered" evidence="1">
    <location>
        <begin position="40"/>
        <end position="77"/>
    </location>
</feature>
<dbReference type="EMBL" id="JAQHRD010000001">
    <property type="protein sequence ID" value="KAJ6446343.1"/>
    <property type="molecule type" value="Genomic_DNA"/>
</dbReference>
<dbReference type="InterPro" id="IPR019401">
    <property type="entry name" value="Znf_CHCC"/>
</dbReference>
<accession>A0AB34G5L8</accession>
<dbReference type="Pfam" id="PF10276">
    <property type="entry name" value="zf-CHCC"/>
    <property type="match status" value="1"/>
</dbReference>
<comment type="caution">
    <text evidence="3">The sequence shown here is derived from an EMBL/GenBank/DDBJ whole genome shotgun (WGS) entry which is preliminary data.</text>
</comment>
<dbReference type="GO" id="GO:0005739">
    <property type="term" value="C:mitochondrion"/>
    <property type="evidence" value="ECO:0007669"/>
    <property type="project" value="GOC"/>
</dbReference>
<evidence type="ECO:0000313" key="3">
    <source>
        <dbReference type="EMBL" id="KAJ6446343.1"/>
    </source>
</evidence>
<name>A0AB34G5L8_9HYPO</name>
<dbReference type="AlphaFoldDB" id="A0AB34G5L8"/>
<proteinExistence type="predicted"/>
<feature type="domain" description="Zinc finger CHCC-type" evidence="2">
    <location>
        <begin position="180"/>
        <end position="215"/>
    </location>
</feature>
<gene>
    <name evidence="3" type="primary">NDUFS6</name>
    <name evidence="3" type="ORF">O9K51_01116</name>
</gene>
<evidence type="ECO:0000256" key="1">
    <source>
        <dbReference type="SAM" id="MobiDB-lite"/>
    </source>
</evidence>
<reference evidence="3" key="1">
    <citation type="submission" date="2023-01" db="EMBL/GenBank/DDBJ databases">
        <title>The growth and conidiation of Purpureocillium lavendulum are regulated by nitrogen source and histone H3K14 acetylation.</title>
        <authorList>
            <person name="Tang P."/>
            <person name="Han J."/>
            <person name="Zhang C."/>
            <person name="Tang P."/>
            <person name="Qi F."/>
            <person name="Zhang K."/>
            <person name="Liang L."/>
        </authorList>
    </citation>
    <scope>NUCLEOTIDE SEQUENCE</scope>
    <source>
        <strain evidence="3">YMF1.00683</strain>
    </source>
</reference>
<organism evidence="3 4">
    <name type="scientific">Purpureocillium lavendulum</name>
    <dbReference type="NCBI Taxonomy" id="1247861"/>
    <lineage>
        <taxon>Eukaryota</taxon>
        <taxon>Fungi</taxon>
        <taxon>Dikarya</taxon>
        <taxon>Ascomycota</taxon>
        <taxon>Pezizomycotina</taxon>
        <taxon>Sordariomycetes</taxon>
        <taxon>Hypocreomycetidae</taxon>
        <taxon>Hypocreales</taxon>
        <taxon>Ophiocordycipitaceae</taxon>
        <taxon>Purpureocillium</taxon>
    </lineage>
</organism>
<dbReference type="Gene3D" id="2.60.260.40">
    <property type="entry name" value="q5lls5 like domains"/>
    <property type="match status" value="1"/>
</dbReference>
<protein>
    <submittedName>
        <fullName evidence="3">NADH:ubiquinone oxidoreductase subunit</fullName>
    </submittedName>
</protein>
<keyword evidence="4" id="KW-1185">Reference proteome</keyword>
<dbReference type="FunFam" id="2.60.260.40:FF:000003">
    <property type="entry name" value="NADH dehydrogenase [ubiquinone] iron-sulfur protein 6, mitochondrial"/>
    <property type="match status" value="1"/>
</dbReference>